<dbReference type="Pfam" id="PF00581">
    <property type="entry name" value="Rhodanese"/>
    <property type="match status" value="1"/>
</dbReference>
<comment type="caution">
    <text evidence="2">The sequence shown here is derived from an EMBL/GenBank/DDBJ whole genome shotgun (WGS) entry which is preliminary data.</text>
</comment>
<dbReference type="CDD" id="cd01521">
    <property type="entry name" value="RHOD_PspE2"/>
    <property type="match status" value="1"/>
</dbReference>
<dbReference type="Proteomes" id="UP001224392">
    <property type="component" value="Unassembled WGS sequence"/>
</dbReference>
<dbReference type="PANTHER" id="PTHR43031">
    <property type="entry name" value="FAD-DEPENDENT OXIDOREDUCTASE"/>
    <property type="match status" value="1"/>
</dbReference>
<evidence type="ECO:0000313" key="2">
    <source>
        <dbReference type="EMBL" id="GMG87995.1"/>
    </source>
</evidence>
<organism evidence="2 3">
    <name type="scientific">Biformimicrobium ophioploci</name>
    <dbReference type="NCBI Taxonomy" id="3036711"/>
    <lineage>
        <taxon>Bacteria</taxon>
        <taxon>Pseudomonadati</taxon>
        <taxon>Pseudomonadota</taxon>
        <taxon>Gammaproteobacteria</taxon>
        <taxon>Cellvibrionales</taxon>
        <taxon>Microbulbiferaceae</taxon>
        <taxon>Biformimicrobium</taxon>
    </lineage>
</organism>
<dbReference type="InterPro" id="IPR036873">
    <property type="entry name" value="Rhodanese-like_dom_sf"/>
</dbReference>
<dbReference type="SMART" id="SM00450">
    <property type="entry name" value="RHOD"/>
    <property type="match status" value="1"/>
</dbReference>
<proteinExistence type="predicted"/>
<protein>
    <submittedName>
        <fullName evidence="2">Rhodanese-like domain-containing protein</fullName>
    </submittedName>
</protein>
<dbReference type="EMBL" id="BSYJ01000004">
    <property type="protein sequence ID" value="GMG87995.1"/>
    <property type="molecule type" value="Genomic_DNA"/>
</dbReference>
<dbReference type="InterPro" id="IPR001763">
    <property type="entry name" value="Rhodanese-like_dom"/>
</dbReference>
<dbReference type="SUPFAM" id="SSF52821">
    <property type="entry name" value="Rhodanese/Cell cycle control phosphatase"/>
    <property type="match status" value="1"/>
</dbReference>
<gene>
    <name evidence="2" type="ORF">MNKW57_23160</name>
</gene>
<feature type="domain" description="Rhodanese" evidence="1">
    <location>
        <begin position="27"/>
        <end position="117"/>
    </location>
</feature>
<dbReference type="Gene3D" id="3.40.250.10">
    <property type="entry name" value="Rhodanese-like domain"/>
    <property type="match status" value="1"/>
</dbReference>
<dbReference type="PROSITE" id="PS50206">
    <property type="entry name" value="RHODANESE_3"/>
    <property type="match status" value="1"/>
</dbReference>
<accession>A0ABQ6M153</accession>
<dbReference type="InterPro" id="IPR001307">
    <property type="entry name" value="Thiosulphate_STrfase_CS"/>
</dbReference>
<evidence type="ECO:0000313" key="3">
    <source>
        <dbReference type="Proteomes" id="UP001224392"/>
    </source>
</evidence>
<dbReference type="PROSITE" id="PS00380">
    <property type="entry name" value="RHODANESE_1"/>
    <property type="match status" value="1"/>
</dbReference>
<dbReference type="RefSeq" id="WP_285764603.1">
    <property type="nucleotide sequence ID" value="NZ_BSYJ01000004.1"/>
</dbReference>
<reference evidence="2 3" key="1">
    <citation type="submission" date="2023-04" db="EMBL/GenBank/DDBJ databases">
        <title>Marinobulbifer ophiurae gen. nov., sp. Nov., isolate from tissue of brittle star Ophioplocus japonicus.</title>
        <authorList>
            <person name="Kawano K."/>
            <person name="Sawayama S."/>
            <person name="Nakagawa S."/>
        </authorList>
    </citation>
    <scope>NUCLEOTIDE SEQUENCE [LARGE SCALE GENOMIC DNA]</scope>
    <source>
        <strain evidence="2 3">NKW57</strain>
    </source>
</reference>
<evidence type="ECO:0000259" key="1">
    <source>
        <dbReference type="PROSITE" id="PS50206"/>
    </source>
</evidence>
<sequence length="130" mass="14507">MDAQIEYYQKKLNYEIDSWDLYDSLGEGVNIIVIDARSPEAFQQQHIPGALNIPHRTMNADTMAHLDKSLDYVTYCDGIGCNASTKAALNMARLGFRVRELLGGLDWWQRDGYATEGLKATSGKEVVCGC</sequence>
<dbReference type="InterPro" id="IPR050229">
    <property type="entry name" value="GlpE_sulfurtransferase"/>
</dbReference>
<dbReference type="PANTHER" id="PTHR43031:SF1">
    <property type="entry name" value="PYRIDINE NUCLEOTIDE-DISULPHIDE OXIDOREDUCTASE"/>
    <property type="match status" value="1"/>
</dbReference>
<keyword evidence="3" id="KW-1185">Reference proteome</keyword>
<name>A0ABQ6M153_9GAMM</name>